<evidence type="ECO:0000256" key="3">
    <source>
        <dbReference type="ARBA" id="ARBA00006958"/>
    </source>
</evidence>
<dbReference type="GO" id="GO:0004518">
    <property type="term" value="F:nuclease activity"/>
    <property type="evidence" value="ECO:0007669"/>
    <property type="project" value="UniProtKB-KW"/>
</dbReference>
<dbReference type="Pfam" id="PF13359">
    <property type="entry name" value="DDE_Tnp_4"/>
    <property type="match status" value="1"/>
</dbReference>
<evidence type="ECO:0000259" key="8">
    <source>
        <dbReference type="Pfam" id="PF13359"/>
    </source>
</evidence>
<evidence type="ECO:0000313" key="10">
    <source>
        <dbReference type="Proteomes" id="UP000663880"/>
    </source>
</evidence>
<name>A0A821X2P5_9NEOP</name>
<evidence type="ECO:0000256" key="1">
    <source>
        <dbReference type="ARBA" id="ARBA00001968"/>
    </source>
</evidence>
<dbReference type="AlphaFoldDB" id="A0A821X2P5"/>
<accession>A0A821X2P5</accession>
<feature type="domain" description="DDE Tnp4" evidence="8">
    <location>
        <begin position="85"/>
        <end position="251"/>
    </location>
</feature>
<dbReference type="InterPro" id="IPR045249">
    <property type="entry name" value="HARBI1-like"/>
</dbReference>
<keyword evidence="5" id="KW-0479">Metal-binding</keyword>
<keyword evidence="10" id="KW-1185">Reference proteome</keyword>
<keyword evidence="6" id="KW-0378">Hydrolase</keyword>
<comment type="caution">
    <text evidence="9">The sequence shown here is derived from an EMBL/GenBank/DDBJ whole genome shotgun (WGS) entry which is preliminary data.</text>
</comment>
<dbReference type="PANTHER" id="PTHR22930">
    <property type="match status" value="1"/>
</dbReference>
<sequence>MSEESYNQLLCLVTPLIQKQDTVILQYPTLISKQTLGRIIPETCRAIYGALKNEYMKFPGNIEEMKMIAKQFQNKWQFPNCLGSVDGKHVKIVPPPGAGSHFFNYKGFHSIVLMAIVDADYQFIYVDVGIIGRVSDGGVLKTTEFYKRLNEGALNIPPPEKPTQDSDPLPFVYIGDEAFALRPDFLKPYPQRELSDHDKRIYNYRVCRARRIVENAFGILAARFQIFHSAINFQSVEDVSFVVLACCTLHNYLCKSRRDYITPGDSDTENHITGTIQEGLSPGGILEPISHI</sequence>
<organism evidence="9 10">
    <name type="scientific">Pieris macdunnoughi</name>
    <dbReference type="NCBI Taxonomy" id="345717"/>
    <lineage>
        <taxon>Eukaryota</taxon>
        <taxon>Metazoa</taxon>
        <taxon>Ecdysozoa</taxon>
        <taxon>Arthropoda</taxon>
        <taxon>Hexapoda</taxon>
        <taxon>Insecta</taxon>
        <taxon>Pterygota</taxon>
        <taxon>Neoptera</taxon>
        <taxon>Endopterygota</taxon>
        <taxon>Lepidoptera</taxon>
        <taxon>Glossata</taxon>
        <taxon>Ditrysia</taxon>
        <taxon>Papilionoidea</taxon>
        <taxon>Pieridae</taxon>
        <taxon>Pierinae</taxon>
        <taxon>Pieris</taxon>
    </lineage>
</organism>
<dbReference type="GO" id="GO:0005634">
    <property type="term" value="C:nucleus"/>
    <property type="evidence" value="ECO:0007669"/>
    <property type="project" value="UniProtKB-SubCell"/>
</dbReference>
<evidence type="ECO:0000256" key="7">
    <source>
        <dbReference type="ARBA" id="ARBA00023242"/>
    </source>
</evidence>
<dbReference type="EMBL" id="CAJOBZ010000064">
    <property type="protein sequence ID" value="CAF4935753.1"/>
    <property type="molecule type" value="Genomic_DNA"/>
</dbReference>
<dbReference type="Proteomes" id="UP000663880">
    <property type="component" value="Unassembled WGS sequence"/>
</dbReference>
<reference evidence="9" key="1">
    <citation type="submission" date="2021-02" db="EMBL/GenBank/DDBJ databases">
        <authorList>
            <person name="Steward A R."/>
        </authorList>
    </citation>
    <scope>NUCLEOTIDE SEQUENCE</scope>
</reference>
<evidence type="ECO:0000256" key="6">
    <source>
        <dbReference type="ARBA" id="ARBA00022801"/>
    </source>
</evidence>
<protein>
    <recommendedName>
        <fullName evidence="8">DDE Tnp4 domain-containing protein</fullName>
    </recommendedName>
</protein>
<dbReference type="OrthoDB" id="2668416at2759"/>
<dbReference type="PANTHER" id="PTHR22930:SF284">
    <property type="entry name" value="DDE TNP4 DOMAIN-CONTAINING PROTEIN"/>
    <property type="match status" value="1"/>
</dbReference>
<keyword evidence="4" id="KW-0540">Nuclease</keyword>
<dbReference type="GO" id="GO:0016787">
    <property type="term" value="F:hydrolase activity"/>
    <property type="evidence" value="ECO:0007669"/>
    <property type="project" value="UniProtKB-KW"/>
</dbReference>
<keyword evidence="7" id="KW-0539">Nucleus</keyword>
<gene>
    <name evidence="9" type="ORF">PMACD_LOCUS14250</name>
</gene>
<evidence type="ECO:0000256" key="5">
    <source>
        <dbReference type="ARBA" id="ARBA00022723"/>
    </source>
</evidence>
<dbReference type="InterPro" id="IPR027806">
    <property type="entry name" value="HARBI1_dom"/>
</dbReference>
<proteinExistence type="inferred from homology"/>
<dbReference type="GO" id="GO:0046872">
    <property type="term" value="F:metal ion binding"/>
    <property type="evidence" value="ECO:0007669"/>
    <property type="project" value="UniProtKB-KW"/>
</dbReference>
<evidence type="ECO:0000313" key="9">
    <source>
        <dbReference type="EMBL" id="CAF4935753.1"/>
    </source>
</evidence>
<evidence type="ECO:0000256" key="4">
    <source>
        <dbReference type="ARBA" id="ARBA00022722"/>
    </source>
</evidence>
<comment type="cofactor">
    <cofactor evidence="1">
        <name>a divalent metal cation</name>
        <dbReference type="ChEBI" id="CHEBI:60240"/>
    </cofactor>
</comment>
<comment type="subcellular location">
    <subcellularLocation>
        <location evidence="2">Nucleus</location>
    </subcellularLocation>
</comment>
<evidence type="ECO:0000256" key="2">
    <source>
        <dbReference type="ARBA" id="ARBA00004123"/>
    </source>
</evidence>
<comment type="similarity">
    <text evidence="3">Belongs to the HARBI1 family.</text>
</comment>